<feature type="compositionally biased region" description="Low complexity" evidence="9">
    <location>
        <begin position="19"/>
        <end position="31"/>
    </location>
</feature>
<evidence type="ECO:0000256" key="10">
    <source>
        <dbReference type="SAM" id="Phobius"/>
    </source>
</evidence>
<keyword evidence="7 10" id="KW-0472">Membrane</keyword>
<dbReference type="Proteomes" id="UP000186601">
    <property type="component" value="Unassembled WGS sequence"/>
</dbReference>
<dbReference type="InterPro" id="IPR044492">
    <property type="entry name" value="P_typ_ATPase_HD_dom"/>
</dbReference>
<dbReference type="FunFam" id="3.40.50.1000:FF:000001">
    <property type="entry name" value="Phospholipid-transporting ATPase IC"/>
    <property type="match status" value="1"/>
</dbReference>
<dbReference type="InterPro" id="IPR006068">
    <property type="entry name" value="ATPase_P-typ_cation-transptr_C"/>
</dbReference>
<evidence type="ECO:0000256" key="9">
    <source>
        <dbReference type="SAM" id="MobiDB-lite"/>
    </source>
</evidence>
<keyword evidence="2 10" id="KW-0812">Transmembrane</keyword>
<gene>
    <name evidence="13" type="ORF">PHLCEN_2v12592</name>
</gene>
<protein>
    <submittedName>
        <fullName evidence="13">Uncharacterized protein</fullName>
    </submittedName>
</protein>
<feature type="domain" description="Cation-transporting P-type ATPase C-terminal" evidence="12">
    <location>
        <begin position="773"/>
        <end position="832"/>
    </location>
</feature>
<dbReference type="AlphaFoldDB" id="A0A2R6NGT0"/>
<feature type="region of interest" description="Disordered" evidence="9">
    <location>
        <begin position="1"/>
        <end position="57"/>
    </location>
</feature>
<dbReference type="InterPro" id="IPR023298">
    <property type="entry name" value="ATPase_P-typ_TM_dom_sf"/>
</dbReference>
<feature type="compositionally biased region" description="Basic and acidic residues" evidence="9">
    <location>
        <begin position="1"/>
        <end position="10"/>
    </location>
</feature>
<dbReference type="SUPFAM" id="SSF81665">
    <property type="entry name" value="Calcium ATPase, transmembrane domain M"/>
    <property type="match status" value="1"/>
</dbReference>
<comment type="caution">
    <text evidence="13">The sequence shown here is derived from an EMBL/GenBank/DDBJ whole genome shotgun (WGS) entry which is preliminary data.</text>
</comment>
<evidence type="ECO:0000256" key="1">
    <source>
        <dbReference type="ARBA" id="ARBA00004141"/>
    </source>
</evidence>
<evidence type="ECO:0000256" key="4">
    <source>
        <dbReference type="ARBA" id="ARBA00022840"/>
    </source>
</evidence>
<dbReference type="SFLD" id="SFLDG00002">
    <property type="entry name" value="C1.7:_P-type_atpase_like"/>
    <property type="match status" value="1"/>
</dbReference>
<dbReference type="GO" id="GO:0016887">
    <property type="term" value="F:ATP hydrolysis activity"/>
    <property type="evidence" value="ECO:0007669"/>
    <property type="project" value="InterPro"/>
</dbReference>
<dbReference type="InterPro" id="IPR023214">
    <property type="entry name" value="HAD_sf"/>
</dbReference>
<evidence type="ECO:0000256" key="5">
    <source>
        <dbReference type="ARBA" id="ARBA00022967"/>
    </source>
</evidence>
<keyword evidence="3" id="KW-0547">Nucleotide-binding</keyword>
<dbReference type="GO" id="GO:0005384">
    <property type="term" value="F:manganese ion transmembrane transporter activity"/>
    <property type="evidence" value="ECO:0007669"/>
    <property type="project" value="UniProtKB-ARBA"/>
</dbReference>
<evidence type="ECO:0000256" key="8">
    <source>
        <dbReference type="ARBA" id="ARBA00038148"/>
    </source>
</evidence>
<keyword evidence="4" id="KW-0067">ATP-binding</keyword>
<dbReference type="OrthoDB" id="3352408at2759"/>
<reference evidence="13 14" key="1">
    <citation type="submission" date="2018-02" db="EMBL/GenBank/DDBJ databases">
        <title>Genome sequence of the basidiomycete white-rot fungus Phlebia centrifuga.</title>
        <authorList>
            <person name="Granchi Z."/>
            <person name="Peng M."/>
            <person name="de Vries R.P."/>
            <person name="Hilden K."/>
            <person name="Makela M.R."/>
            <person name="Grigoriev I."/>
            <person name="Riley R."/>
        </authorList>
    </citation>
    <scope>NUCLEOTIDE SEQUENCE [LARGE SCALE GENOMIC DNA]</scope>
    <source>
        <strain evidence="13 14">FBCC195</strain>
    </source>
</reference>
<evidence type="ECO:0000256" key="2">
    <source>
        <dbReference type="ARBA" id="ARBA00022692"/>
    </source>
</evidence>
<sequence>MGFEKKRSPGRDLSIAPDSSFTAESSSSAFSRPTVNNRSATLPPPPRSGSPPASAYFSQFSVDDTHEPRVAADASAHFAYSTTLRRHHPEGPLGFPQTPHGASLPTLHELRSVAAEEGPTGLWQRAVGTVKSYFPSSGSGNYERIPSHKEEHRETPSARFAHFLVDVSVNGSTLYVGYLNLVDGKTSTVLANELVPGDIVTFTTGDRIPADVRLITAVDLEIDESSLTGETAARRKDVEPCQPAGNGYTNGQINGSTIGEPVALADRSCIAYMGTLVRNGRGCGVVIATGTQTEFGVIFSMMQDVEEKRTPLQLSMDELAQKLSILSFGVIGIICIIGVLQSRSWLAMFTIGVSLAVAAIPEGLPIVTTVTLALGVLRMSKRKAIVKKLHSVEALGSVSVICSDKTGTLTKNEQTVTELYTVDEVVHVDPSTPVAQSTQLSPAVTKTLELGSICNNAIYRHEEGIYVGHSVDVALLNVIGTFNMSDPRVNFVRQSELPFNSERKYMAVSGTHGSNQLPTNGVVKREMYYIKGSIEAVLDRCKFYYISDDSTPGLDASTRNVILSKAQSTASRGLRIIAMAYGYGAVESSTPSSVAPSRASTPAADKGAVKTNLVFVGFQAMYDPPRKGVADSISLLQAGGVQVVMITGDAEQTAMSIARQLGLRVGSGTTGCLTGRDIDSMTKGQLRERVGAVSVFARTTPKHKMAIVEAFQSRGAVVAMTGDGVNDAPALKMADIGVSMGKSGTDVAKEAADVILVDDNFSTILPAVEEGCGITQNKMLVTTVSVSFIVQLTLIYVPFMQSIFQTAALDFDDLATLLMLASVSMVLHEGRRRYERSLNADLTYSHAAEEMA</sequence>
<dbReference type="InterPro" id="IPR023299">
    <property type="entry name" value="ATPase_P-typ_cyto_dom_N"/>
</dbReference>
<dbReference type="Pfam" id="PF00122">
    <property type="entry name" value="E1-E2_ATPase"/>
    <property type="match status" value="1"/>
</dbReference>
<name>A0A2R6NGT0_9APHY</name>
<keyword evidence="6 10" id="KW-1133">Transmembrane helix</keyword>
<dbReference type="EMBL" id="MLYV02001272">
    <property type="protein sequence ID" value="PSR71541.1"/>
    <property type="molecule type" value="Genomic_DNA"/>
</dbReference>
<dbReference type="Gene3D" id="3.40.1110.10">
    <property type="entry name" value="Calcium-transporting ATPase, cytoplasmic domain N"/>
    <property type="match status" value="1"/>
</dbReference>
<organism evidence="13 14">
    <name type="scientific">Hermanssonia centrifuga</name>
    <dbReference type="NCBI Taxonomy" id="98765"/>
    <lineage>
        <taxon>Eukaryota</taxon>
        <taxon>Fungi</taxon>
        <taxon>Dikarya</taxon>
        <taxon>Basidiomycota</taxon>
        <taxon>Agaricomycotina</taxon>
        <taxon>Agaricomycetes</taxon>
        <taxon>Polyporales</taxon>
        <taxon>Meruliaceae</taxon>
        <taxon>Hermanssonia</taxon>
    </lineage>
</organism>
<evidence type="ECO:0000313" key="14">
    <source>
        <dbReference type="Proteomes" id="UP000186601"/>
    </source>
</evidence>
<comment type="similarity">
    <text evidence="8">Belongs to the cation transport ATPase (P-type) (TC 3.A.3) family.</text>
</comment>
<dbReference type="PANTHER" id="PTHR42861">
    <property type="entry name" value="CALCIUM-TRANSPORTING ATPASE"/>
    <property type="match status" value="1"/>
</dbReference>
<dbReference type="GO" id="GO:0016020">
    <property type="term" value="C:membrane"/>
    <property type="evidence" value="ECO:0007669"/>
    <property type="project" value="UniProtKB-SubCell"/>
</dbReference>
<dbReference type="Pfam" id="PF00689">
    <property type="entry name" value="Cation_ATPase_C"/>
    <property type="match status" value="1"/>
</dbReference>
<dbReference type="InterPro" id="IPR001757">
    <property type="entry name" value="P_typ_ATPase"/>
</dbReference>
<evidence type="ECO:0000256" key="7">
    <source>
        <dbReference type="ARBA" id="ARBA00023136"/>
    </source>
</evidence>
<dbReference type="Gene3D" id="3.40.50.1000">
    <property type="entry name" value="HAD superfamily/HAD-like"/>
    <property type="match status" value="1"/>
</dbReference>
<evidence type="ECO:0000259" key="12">
    <source>
        <dbReference type="Pfam" id="PF00689"/>
    </source>
</evidence>
<comment type="subcellular location">
    <subcellularLocation>
        <location evidence="1">Membrane</location>
        <topology evidence="1">Multi-pass membrane protein</topology>
    </subcellularLocation>
</comment>
<dbReference type="SUPFAM" id="SSF56784">
    <property type="entry name" value="HAD-like"/>
    <property type="match status" value="1"/>
</dbReference>
<dbReference type="PROSITE" id="PS00154">
    <property type="entry name" value="ATPASE_E1_E2"/>
    <property type="match status" value="1"/>
</dbReference>
<dbReference type="SUPFAM" id="SSF81660">
    <property type="entry name" value="Metal cation-transporting ATPase, ATP-binding domain N"/>
    <property type="match status" value="1"/>
</dbReference>
<dbReference type="InterPro" id="IPR036412">
    <property type="entry name" value="HAD-like_sf"/>
</dbReference>
<dbReference type="InterPro" id="IPR059000">
    <property type="entry name" value="ATPase_P-type_domA"/>
</dbReference>
<dbReference type="SFLD" id="SFLDF00027">
    <property type="entry name" value="p-type_atpase"/>
    <property type="match status" value="1"/>
</dbReference>
<dbReference type="NCBIfam" id="TIGR01494">
    <property type="entry name" value="ATPase_P-type"/>
    <property type="match status" value="2"/>
</dbReference>
<dbReference type="Gene3D" id="2.70.150.10">
    <property type="entry name" value="Calcium-transporting ATPase, cytoplasmic transduction domain A"/>
    <property type="match status" value="1"/>
</dbReference>
<dbReference type="STRING" id="98765.A0A2R6NGT0"/>
<dbReference type="Pfam" id="PF13246">
    <property type="entry name" value="Cation_ATPase"/>
    <property type="match status" value="1"/>
</dbReference>
<evidence type="ECO:0000256" key="6">
    <source>
        <dbReference type="ARBA" id="ARBA00022989"/>
    </source>
</evidence>
<dbReference type="FunFam" id="3.40.50.1000:FF:000028">
    <property type="entry name" value="Calcium-transporting P-type ATPase, putative"/>
    <property type="match status" value="1"/>
</dbReference>
<feature type="transmembrane region" description="Helical" evidence="10">
    <location>
        <begin position="346"/>
        <end position="377"/>
    </location>
</feature>
<dbReference type="InterPro" id="IPR018303">
    <property type="entry name" value="ATPase_P-typ_P_site"/>
</dbReference>
<evidence type="ECO:0000313" key="13">
    <source>
        <dbReference type="EMBL" id="PSR71541.1"/>
    </source>
</evidence>
<accession>A0A2R6NGT0</accession>
<dbReference type="SUPFAM" id="SSF81653">
    <property type="entry name" value="Calcium ATPase, transduction domain A"/>
    <property type="match status" value="1"/>
</dbReference>
<feature type="transmembrane region" description="Helical" evidence="10">
    <location>
        <begin position="323"/>
        <end position="340"/>
    </location>
</feature>
<dbReference type="InterPro" id="IPR008250">
    <property type="entry name" value="ATPase_P-typ_transduc_dom_A_sf"/>
</dbReference>
<feature type="domain" description="P-type ATPase A" evidence="11">
    <location>
        <begin position="182"/>
        <end position="303"/>
    </location>
</feature>
<dbReference type="GO" id="GO:0006816">
    <property type="term" value="P:calcium ion transport"/>
    <property type="evidence" value="ECO:0007669"/>
    <property type="project" value="UniProtKB-ARBA"/>
</dbReference>
<proteinExistence type="inferred from homology"/>
<dbReference type="Gene3D" id="1.20.1110.10">
    <property type="entry name" value="Calcium-transporting ATPase, transmembrane domain"/>
    <property type="match status" value="2"/>
</dbReference>
<dbReference type="PRINTS" id="PR00119">
    <property type="entry name" value="CATATPASE"/>
</dbReference>
<evidence type="ECO:0000259" key="11">
    <source>
        <dbReference type="Pfam" id="PF00122"/>
    </source>
</evidence>
<dbReference type="GO" id="GO:0005524">
    <property type="term" value="F:ATP binding"/>
    <property type="evidence" value="ECO:0007669"/>
    <property type="project" value="UniProtKB-KW"/>
</dbReference>
<keyword evidence="14" id="KW-1185">Reference proteome</keyword>
<dbReference type="SFLD" id="SFLDS00003">
    <property type="entry name" value="Haloacid_Dehalogenase"/>
    <property type="match status" value="1"/>
</dbReference>
<evidence type="ECO:0000256" key="3">
    <source>
        <dbReference type="ARBA" id="ARBA00022741"/>
    </source>
</evidence>
<keyword evidence="5" id="KW-1278">Translocase</keyword>